<dbReference type="EMBL" id="JBGMEL010000014">
    <property type="protein sequence ID" value="MFA0791741.1"/>
    <property type="molecule type" value="Genomic_DNA"/>
</dbReference>
<dbReference type="RefSeq" id="WP_299585791.1">
    <property type="nucleotide sequence ID" value="NZ_JBGMEL010000014.1"/>
</dbReference>
<evidence type="ECO:0000313" key="8">
    <source>
        <dbReference type="Proteomes" id="UP001569414"/>
    </source>
</evidence>
<reference evidence="7 8" key="1">
    <citation type="submission" date="2024-08" db="EMBL/GenBank/DDBJ databases">
        <authorList>
            <person name="Ishaq N."/>
        </authorList>
    </citation>
    <scope>NUCLEOTIDE SEQUENCE [LARGE SCALE GENOMIC DNA]</scope>
    <source>
        <strain evidence="7 8">JCM 30400</strain>
    </source>
</reference>
<dbReference type="PANTHER" id="PTHR33146:SF26">
    <property type="entry name" value="ENDONUCLEASE 4"/>
    <property type="match status" value="1"/>
</dbReference>
<keyword evidence="1" id="KW-0540">Nuclease</keyword>
<keyword evidence="3" id="KW-0255">Endonuclease</keyword>
<evidence type="ECO:0000256" key="6">
    <source>
        <dbReference type="ARBA" id="ARBA00023180"/>
    </source>
</evidence>
<dbReference type="PANTHER" id="PTHR33146">
    <property type="entry name" value="ENDONUCLEASE 4"/>
    <property type="match status" value="1"/>
</dbReference>
<keyword evidence="4" id="KW-0378">Hydrolase</keyword>
<keyword evidence="6" id="KW-0325">Glycoprotein</keyword>
<keyword evidence="5" id="KW-1015">Disulfide bond</keyword>
<dbReference type="InterPro" id="IPR008947">
    <property type="entry name" value="PLipase_C/P1_nuclease_dom_sf"/>
</dbReference>
<gene>
    <name evidence="7" type="ORF">ACCI51_14385</name>
</gene>
<name>A0ABV4NS24_9GAMM</name>
<sequence>MNKSQAIIRLIFVLIGCFSVLKAYAWGDDGHRVIGEIAWHYLSPDVAKEVGLLLEEVGEPHLAESATWADRIRSNAQYDWAAPMHYINLSRGWRSYEAARDCPPAGCILNAIQQFAAVLADRSRPESARAEALMFVAHFVGDLHQPLHTGLYSDRGGNDVQVQFFGEETNLHALWDIQLVSRVVADWQDYAQRQTEIIRPGERQLWQSTTVEEWARESHQIAHNLAYTNEIQLGEKYFLRSQDSVEIRLQQGGVRLAAVLNKALRKRGLNLADNECKPGSC</sequence>
<dbReference type="CDD" id="cd11010">
    <property type="entry name" value="S1-P1_nuclease"/>
    <property type="match status" value="1"/>
</dbReference>
<proteinExistence type="predicted"/>
<dbReference type="Proteomes" id="UP001569414">
    <property type="component" value="Unassembled WGS sequence"/>
</dbReference>
<evidence type="ECO:0000256" key="2">
    <source>
        <dbReference type="ARBA" id="ARBA00022723"/>
    </source>
</evidence>
<dbReference type="Pfam" id="PF02265">
    <property type="entry name" value="S1-P1_nuclease"/>
    <property type="match status" value="1"/>
</dbReference>
<comment type="caution">
    <text evidence="7">The sequence shown here is derived from an EMBL/GenBank/DDBJ whole genome shotgun (WGS) entry which is preliminary data.</text>
</comment>
<dbReference type="SUPFAM" id="SSF48537">
    <property type="entry name" value="Phospholipase C/P1 nuclease"/>
    <property type="match status" value="1"/>
</dbReference>
<keyword evidence="8" id="KW-1185">Reference proteome</keyword>
<evidence type="ECO:0000313" key="7">
    <source>
        <dbReference type="EMBL" id="MFA0791741.1"/>
    </source>
</evidence>
<accession>A0ABV4NS24</accession>
<evidence type="ECO:0000256" key="1">
    <source>
        <dbReference type="ARBA" id="ARBA00022722"/>
    </source>
</evidence>
<evidence type="ECO:0000256" key="4">
    <source>
        <dbReference type="ARBA" id="ARBA00022801"/>
    </source>
</evidence>
<evidence type="ECO:0000256" key="5">
    <source>
        <dbReference type="ARBA" id="ARBA00023157"/>
    </source>
</evidence>
<evidence type="ECO:0000256" key="3">
    <source>
        <dbReference type="ARBA" id="ARBA00022759"/>
    </source>
</evidence>
<keyword evidence="2" id="KW-0479">Metal-binding</keyword>
<dbReference type="InterPro" id="IPR003154">
    <property type="entry name" value="S1/P1nuclease"/>
</dbReference>
<organism evidence="7 8">
    <name type="scientific">Microbulbifer echini</name>
    <dbReference type="NCBI Taxonomy" id="1529067"/>
    <lineage>
        <taxon>Bacteria</taxon>
        <taxon>Pseudomonadati</taxon>
        <taxon>Pseudomonadota</taxon>
        <taxon>Gammaproteobacteria</taxon>
        <taxon>Cellvibrionales</taxon>
        <taxon>Microbulbiferaceae</taxon>
        <taxon>Microbulbifer</taxon>
    </lineage>
</organism>
<dbReference type="Gene3D" id="1.10.575.10">
    <property type="entry name" value="P1 Nuclease"/>
    <property type="match status" value="1"/>
</dbReference>
<protein>
    <submittedName>
        <fullName evidence="7">S1/P1 nuclease</fullName>
    </submittedName>
</protein>